<dbReference type="SUPFAM" id="SSF81383">
    <property type="entry name" value="F-box domain"/>
    <property type="match status" value="1"/>
</dbReference>
<evidence type="ECO:0008006" key="5">
    <source>
        <dbReference type="Google" id="ProtNLM"/>
    </source>
</evidence>
<comment type="caution">
    <text evidence="3">The sequence shown here is derived from an EMBL/GenBank/DDBJ whole genome shotgun (WGS) entry which is preliminary data.</text>
</comment>
<keyword evidence="4" id="KW-1185">Reference proteome</keyword>
<proteinExistence type="predicted"/>
<organism evidence="3 4">
    <name type="scientific">Digitaria exilis</name>
    <dbReference type="NCBI Taxonomy" id="1010633"/>
    <lineage>
        <taxon>Eukaryota</taxon>
        <taxon>Viridiplantae</taxon>
        <taxon>Streptophyta</taxon>
        <taxon>Embryophyta</taxon>
        <taxon>Tracheophyta</taxon>
        <taxon>Spermatophyta</taxon>
        <taxon>Magnoliopsida</taxon>
        <taxon>Liliopsida</taxon>
        <taxon>Poales</taxon>
        <taxon>Poaceae</taxon>
        <taxon>PACMAD clade</taxon>
        <taxon>Panicoideae</taxon>
        <taxon>Panicodae</taxon>
        <taxon>Paniceae</taxon>
        <taxon>Anthephorinae</taxon>
        <taxon>Digitaria</taxon>
    </lineage>
</organism>
<dbReference type="Pfam" id="PF00646">
    <property type="entry name" value="F-box"/>
    <property type="match status" value="1"/>
</dbReference>
<feature type="domain" description="F-box protein AT5G49610-like beta-propeller" evidence="2">
    <location>
        <begin position="137"/>
        <end position="454"/>
    </location>
</feature>
<evidence type="ECO:0000259" key="1">
    <source>
        <dbReference type="Pfam" id="PF00646"/>
    </source>
</evidence>
<evidence type="ECO:0000259" key="2">
    <source>
        <dbReference type="Pfam" id="PF23635"/>
    </source>
</evidence>
<dbReference type="InterPro" id="IPR001810">
    <property type="entry name" value="F-box_dom"/>
</dbReference>
<feature type="domain" description="F-box" evidence="1">
    <location>
        <begin position="34"/>
        <end position="71"/>
    </location>
</feature>
<gene>
    <name evidence="3" type="ORF">HU200_060780</name>
</gene>
<dbReference type="PANTHER" id="PTHR33207">
    <property type="entry name" value="F-BOX DOMAIN CONTAINING PROTEIN-RELATED"/>
    <property type="match status" value="1"/>
</dbReference>
<dbReference type="OrthoDB" id="709862at2759"/>
<dbReference type="InterPro" id="IPR056594">
    <property type="entry name" value="AT5G49610-like_b-prop"/>
</dbReference>
<dbReference type="Pfam" id="PF23635">
    <property type="entry name" value="Beta-prop_AT5G49610-like"/>
    <property type="match status" value="1"/>
</dbReference>
<evidence type="ECO:0000313" key="3">
    <source>
        <dbReference type="EMBL" id="KAF8656168.1"/>
    </source>
</evidence>
<dbReference type="Proteomes" id="UP000636709">
    <property type="component" value="Unassembled WGS sequence"/>
</dbReference>
<evidence type="ECO:0000313" key="4">
    <source>
        <dbReference type="Proteomes" id="UP000636709"/>
    </source>
</evidence>
<protein>
    <recommendedName>
        <fullName evidence="5">F-box domain-containing protein</fullName>
    </recommendedName>
</protein>
<accession>A0A835DYJ1</accession>
<sequence length="460" mass="50963">METETKRLRTLPTPAAAAAAENAAVVVALVLGNIDILREILLLLDAPSHLVRAALVSKDWLRAAADPSFLRRFRARSPPRLLGFLASFASPPTNPPVEGAAFTRFVPLPHPPELDVAARLVDAAFNGGAGGQTKGLVVGCRNGRVLVKHGGYYGKRYSVRTPLRPSSAVGPTTVARPSVVPPQRVRDLMEPDVRCAQLELLPYPGVDDRRDALSGFGDLTNCSTDRYDERIMQQAVYLRQGSGWIAHVSPPMHFPVPVDDNQEPYSVLVGGRWLCMTTVLDWIVVFDLDTGDFSSVMFPNGVSVAPHGDDHMLARAGDTGIYLVHVKGVELHVWFREMGNYAAVWERVQTVDLPRVFRGHVYRGFWNYVYALDSNMLNWDLMEYFDRAWCYRVRIHAVGDDAEFVFLTLGCHGGVFLLDVKRRTVQKVLQTSLENDGGPLCGISAFMMPWPPVFPALEQT</sequence>
<dbReference type="AlphaFoldDB" id="A0A835DYJ1"/>
<name>A0A835DYJ1_9POAL</name>
<dbReference type="EMBL" id="JACEFO010002564">
    <property type="protein sequence ID" value="KAF8656168.1"/>
    <property type="molecule type" value="Genomic_DNA"/>
</dbReference>
<reference evidence="3" key="1">
    <citation type="submission" date="2020-07" db="EMBL/GenBank/DDBJ databases">
        <title>Genome sequence and genetic diversity analysis of an under-domesticated orphan crop, white fonio (Digitaria exilis).</title>
        <authorList>
            <person name="Bennetzen J.L."/>
            <person name="Chen S."/>
            <person name="Ma X."/>
            <person name="Wang X."/>
            <person name="Yssel A.E.J."/>
            <person name="Chaluvadi S.R."/>
            <person name="Johnson M."/>
            <person name="Gangashetty P."/>
            <person name="Hamidou F."/>
            <person name="Sanogo M.D."/>
            <person name="Zwaenepoel A."/>
            <person name="Wallace J."/>
            <person name="Van De Peer Y."/>
            <person name="Van Deynze A."/>
        </authorList>
    </citation>
    <scope>NUCLEOTIDE SEQUENCE</scope>
    <source>
        <tissue evidence="3">Leaves</tissue>
    </source>
</reference>
<dbReference type="InterPro" id="IPR036047">
    <property type="entry name" value="F-box-like_dom_sf"/>
</dbReference>